<dbReference type="EMBL" id="RSAS01000028">
    <property type="protein sequence ID" value="RRR78149.1"/>
    <property type="molecule type" value="Genomic_DNA"/>
</dbReference>
<dbReference type="AlphaFoldDB" id="A0A426UBI6"/>
<organism evidence="1 2">
    <name type="scientific">Candidatus Viridilinea halotolerans</name>
    <dbReference type="NCBI Taxonomy" id="2491704"/>
    <lineage>
        <taxon>Bacteria</taxon>
        <taxon>Bacillati</taxon>
        <taxon>Chloroflexota</taxon>
        <taxon>Chloroflexia</taxon>
        <taxon>Chloroflexales</taxon>
        <taxon>Chloroflexineae</taxon>
        <taxon>Oscillochloridaceae</taxon>
        <taxon>Candidatus Viridilinea</taxon>
    </lineage>
</organism>
<gene>
    <name evidence="1" type="ORF">EI684_00655</name>
</gene>
<evidence type="ECO:0000313" key="1">
    <source>
        <dbReference type="EMBL" id="RRR78149.1"/>
    </source>
</evidence>
<proteinExistence type="predicted"/>
<accession>A0A426UBI6</accession>
<protein>
    <submittedName>
        <fullName evidence="1">Uncharacterized protein</fullName>
    </submittedName>
</protein>
<reference evidence="1 2" key="1">
    <citation type="submission" date="2018-12" db="EMBL/GenBank/DDBJ databases">
        <title>Genome Sequence of Candidatus Viridilinea halotolerans isolated from saline sulfide-rich spring.</title>
        <authorList>
            <person name="Grouzdev D.S."/>
            <person name="Burganskaya E.I."/>
            <person name="Krutkina M.S."/>
            <person name="Sukhacheva M.V."/>
            <person name="Gorlenko V.M."/>
        </authorList>
    </citation>
    <scope>NUCLEOTIDE SEQUENCE [LARGE SCALE GENOMIC DNA]</scope>
    <source>
        <strain evidence="1">Chok-6</strain>
    </source>
</reference>
<comment type="caution">
    <text evidence="1">The sequence shown here is derived from an EMBL/GenBank/DDBJ whole genome shotgun (WGS) entry which is preliminary data.</text>
</comment>
<sequence length="133" mass="15409">MRRRALRPALRGQHIVAATRLVRPCSRGAPCALRLLRGCSVKARLLFRAAPSPPRTACAPPPWGILAILRARLAQILARCAGRNQLRRCGWRCIRRRAARTPPPRRKPLRIVIRLWLCIRRRSKRNRNRFFVQ</sequence>
<dbReference type="Proteomes" id="UP000280307">
    <property type="component" value="Unassembled WGS sequence"/>
</dbReference>
<evidence type="ECO:0000313" key="2">
    <source>
        <dbReference type="Proteomes" id="UP000280307"/>
    </source>
</evidence>
<name>A0A426UBI6_9CHLR</name>